<accession>Q0RM45</accession>
<evidence type="ECO:0000313" key="2">
    <source>
        <dbReference type="EMBL" id="CAJ61407.1"/>
    </source>
</evidence>
<keyword evidence="3" id="KW-1185">Reference proteome</keyword>
<protein>
    <submittedName>
        <fullName evidence="2">Uncharacterized protein</fullName>
    </submittedName>
</protein>
<reference evidence="2 3" key="1">
    <citation type="journal article" date="2007" name="Genome Res.">
        <title>Genome characteristics of facultatively symbiotic Frankia sp. strains reflect host range and host plant biogeography.</title>
        <authorList>
            <person name="Normand P."/>
            <person name="Lapierre P."/>
            <person name="Tisa L.S."/>
            <person name="Gogarten J.P."/>
            <person name="Alloisio N."/>
            <person name="Bagnarol E."/>
            <person name="Bassi C.A."/>
            <person name="Berry A.M."/>
            <person name="Bickhart D.M."/>
            <person name="Choisne N."/>
            <person name="Couloux A."/>
            <person name="Cournoyer B."/>
            <person name="Cruveiller S."/>
            <person name="Daubin V."/>
            <person name="Demange N."/>
            <person name="Francino M.P."/>
            <person name="Goltsman E."/>
            <person name="Huang Y."/>
            <person name="Kopp O.R."/>
            <person name="Labarre L."/>
            <person name="Lapidus A."/>
            <person name="Lavire C."/>
            <person name="Marechal J."/>
            <person name="Martinez M."/>
            <person name="Mastronunzio J.E."/>
            <person name="Mullin B.C."/>
            <person name="Niemann J."/>
            <person name="Pujic P."/>
            <person name="Rawnsley T."/>
            <person name="Rouy Z."/>
            <person name="Schenowitz C."/>
            <person name="Sellstedt A."/>
            <person name="Tavares F."/>
            <person name="Tomkins J.P."/>
            <person name="Vallenet D."/>
            <person name="Valverde C."/>
            <person name="Wall L.G."/>
            <person name="Wang Y."/>
            <person name="Medigue C."/>
            <person name="Benson D.R."/>
        </authorList>
    </citation>
    <scope>NUCLEOTIDE SEQUENCE [LARGE SCALE GENOMIC DNA]</scope>
    <source>
        <strain evidence="3">DSM 45986 / CECT 9034 / ACN14a</strain>
    </source>
</reference>
<dbReference type="KEGG" id="fal:FRAAL2763"/>
<dbReference type="EMBL" id="CT573213">
    <property type="protein sequence ID" value="CAJ61407.1"/>
    <property type="molecule type" value="Genomic_DNA"/>
</dbReference>
<evidence type="ECO:0000256" key="1">
    <source>
        <dbReference type="SAM" id="MobiDB-lite"/>
    </source>
</evidence>
<name>Q0RM45_FRAAA</name>
<gene>
    <name evidence="2" type="ordered locus">FRAAL2763</name>
</gene>
<proteinExistence type="predicted"/>
<dbReference type="STRING" id="326424.FRAAL2763"/>
<evidence type="ECO:0000313" key="3">
    <source>
        <dbReference type="Proteomes" id="UP000000657"/>
    </source>
</evidence>
<dbReference type="Proteomes" id="UP000000657">
    <property type="component" value="Chromosome"/>
</dbReference>
<organism evidence="2 3">
    <name type="scientific">Frankia alni (strain DSM 45986 / CECT 9034 / ACN14a)</name>
    <dbReference type="NCBI Taxonomy" id="326424"/>
    <lineage>
        <taxon>Bacteria</taxon>
        <taxon>Bacillati</taxon>
        <taxon>Actinomycetota</taxon>
        <taxon>Actinomycetes</taxon>
        <taxon>Frankiales</taxon>
        <taxon>Frankiaceae</taxon>
        <taxon>Frankia</taxon>
    </lineage>
</organism>
<dbReference type="AlphaFoldDB" id="Q0RM45"/>
<feature type="region of interest" description="Disordered" evidence="1">
    <location>
        <begin position="145"/>
        <end position="167"/>
    </location>
</feature>
<dbReference type="HOGENOM" id="CLU_1592124_0_0_11"/>
<sequence>MMIPDYVLLLPTPWGEVPLTASPGATVKLTVSPTLTPDLIVNVDGQRLQFEATLDNEHRGWRVRHCRIRPWDSDQHASPEATNEVIRTLRDAAEFYFRDTHVLELLWERQALRAAIQRRVRDPLELLADLDSALQRAVDTARGAYEARVDRPLPGPEQRPTSPEADQ</sequence>